<evidence type="ECO:0000256" key="7">
    <source>
        <dbReference type="ARBA" id="ARBA00047899"/>
    </source>
</evidence>
<feature type="domain" description="Protein kinase" evidence="11">
    <location>
        <begin position="1"/>
        <end position="245"/>
    </location>
</feature>
<feature type="region of interest" description="Disordered" evidence="10">
    <location>
        <begin position="443"/>
        <end position="483"/>
    </location>
</feature>
<evidence type="ECO:0000256" key="8">
    <source>
        <dbReference type="ARBA" id="ARBA00048679"/>
    </source>
</evidence>
<keyword evidence="13" id="KW-1185">Reference proteome</keyword>
<dbReference type="GO" id="GO:0005524">
    <property type="term" value="F:ATP binding"/>
    <property type="evidence" value="ECO:0007669"/>
    <property type="project" value="UniProtKB-KW"/>
</dbReference>
<dbReference type="SMART" id="SM00220">
    <property type="entry name" value="S_TKc"/>
    <property type="match status" value="1"/>
</dbReference>
<dbReference type="InParanoid" id="A0BI70"/>
<dbReference type="InterPro" id="IPR000719">
    <property type="entry name" value="Prot_kinase_dom"/>
</dbReference>
<dbReference type="Pfam" id="PF00069">
    <property type="entry name" value="Pkinase"/>
    <property type="match status" value="1"/>
</dbReference>
<evidence type="ECO:0000256" key="1">
    <source>
        <dbReference type="ARBA" id="ARBA00012513"/>
    </source>
</evidence>
<keyword evidence="3" id="KW-0808">Transferase</keyword>
<keyword evidence="6" id="KW-0067">ATP-binding</keyword>
<evidence type="ECO:0000256" key="4">
    <source>
        <dbReference type="ARBA" id="ARBA00022741"/>
    </source>
</evidence>
<evidence type="ECO:0000256" key="6">
    <source>
        <dbReference type="ARBA" id="ARBA00022840"/>
    </source>
</evidence>
<dbReference type="PROSITE" id="PS50011">
    <property type="entry name" value="PROTEIN_KINASE_DOM"/>
    <property type="match status" value="1"/>
</dbReference>
<evidence type="ECO:0000313" key="13">
    <source>
        <dbReference type="Proteomes" id="UP000000600"/>
    </source>
</evidence>
<evidence type="ECO:0000256" key="3">
    <source>
        <dbReference type="ARBA" id="ARBA00022679"/>
    </source>
</evidence>
<proteinExistence type="predicted"/>
<evidence type="ECO:0000313" key="12">
    <source>
        <dbReference type="EMBL" id="CAK58237.1"/>
    </source>
</evidence>
<evidence type="ECO:0000256" key="10">
    <source>
        <dbReference type="SAM" id="MobiDB-lite"/>
    </source>
</evidence>
<protein>
    <recommendedName>
        <fullName evidence="1">non-specific serine/threonine protein kinase</fullName>
        <ecNumber evidence="1">2.7.11.1</ecNumber>
    </recommendedName>
</protein>
<dbReference type="eggNOG" id="KOG0601">
    <property type="taxonomic scope" value="Eukaryota"/>
</dbReference>
<feature type="compositionally biased region" description="Low complexity" evidence="10">
    <location>
        <begin position="387"/>
        <end position="396"/>
    </location>
</feature>
<dbReference type="GeneID" id="5011419"/>
<comment type="catalytic activity">
    <reaction evidence="8">
        <text>L-seryl-[protein] + ATP = O-phospho-L-seryl-[protein] + ADP + H(+)</text>
        <dbReference type="Rhea" id="RHEA:17989"/>
        <dbReference type="Rhea" id="RHEA-COMP:9863"/>
        <dbReference type="Rhea" id="RHEA-COMP:11604"/>
        <dbReference type="ChEBI" id="CHEBI:15378"/>
        <dbReference type="ChEBI" id="CHEBI:29999"/>
        <dbReference type="ChEBI" id="CHEBI:30616"/>
        <dbReference type="ChEBI" id="CHEBI:83421"/>
        <dbReference type="ChEBI" id="CHEBI:456216"/>
        <dbReference type="EC" id="2.7.11.1"/>
    </reaction>
</comment>
<dbReference type="HOGENOM" id="CLU_525286_0_0_1"/>
<evidence type="ECO:0000256" key="9">
    <source>
        <dbReference type="SAM" id="Coils"/>
    </source>
</evidence>
<comment type="catalytic activity">
    <reaction evidence="7">
        <text>L-threonyl-[protein] + ATP = O-phospho-L-threonyl-[protein] + ADP + H(+)</text>
        <dbReference type="Rhea" id="RHEA:46608"/>
        <dbReference type="Rhea" id="RHEA-COMP:11060"/>
        <dbReference type="Rhea" id="RHEA-COMP:11605"/>
        <dbReference type="ChEBI" id="CHEBI:15378"/>
        <dbReference type="ChEBI" id="CHEBI:30013"/>
        <dbReference type="ChEBI" id="CHEBI:30616"/>
        <dbReference type="ChEBI" id="CHEBI:61977"/>
        <dbReference type="ChEBI" id="CHEBI:456216"/>
        <dbReference type="EC" id="2.7.11.1"/>
    </reaction>
</comment>
<dbReference type="AlphaFoldDB" id="A0BI70"/>
<evidence type="ECO:0000256" key="2">
    <source>
        <dbReference type="ARBA" id="ARBA00022527"/>
    </source>
</evidence>
<feature type="region of interest" description="Disordered" evidence="10">
    <location>
        <begin position="387"/>
        <end position="425"/>
    </location>
</feature>
<keyword evidence="2" id="KW-0723">Serine/threonine-protein kinase</keyword>
<dbReference type="Proteomes" id="UP000000600">
    <property type="component" value="Unassembled WGS sequence"/>
</dbReference>
<dbReference type="PANTHER" id="PTHR44899:SF3">
    <property type="entry name" value="SERINE_THREONINE-PROTEIN KINASE NEK1"/>
    <property type="match status" value="1"/>
</dbReference>
<gene>
    <name evidence="12" type="ORF">GSPATT00029273001</name>
</gene>
<keyword evidence="4" id="KW-0547">Nucleotide-binding</keyword>
<organism evidence="12 13">
    <name type="scientific">Paramecium tetraurelia</name>
    <dbReference type="NCBI Taxonomy" id="5888"/>
    <lineage>
        <taxon>Eukaryota</taxon>
        <taxon>Sar</taxon>
        <taxon>Alveolata</taxon>
        <taxon>Ciliophora</taxon>
        <taxon>Intramacronucleata</taxon>
        <taxon>Oligohymenophorea</taxon>
        <taxon>Peniculida</taxon>
        <taxon>Parameciidae</taxon>
        <taxon>Paramecium</taxon>
    </lineage>
</organism>
<dbReference type="RefSeq" id="XP_001425635.1">
    <property type="nucleotide sequence ID" value="XM_001425598.1"/>
</dbReference>
<feature type="region of interest" description="Disordered" evidence="10">
    <location>
        <begin position="508"/>
        <end position="531"/>
    </location>
</feature>
<keyword evidence="9" id="KW-0175">Coiled coil</keyword>
<dbReference type="EMBL" id="CT867996">
    <property type="protein sequence ID" value="CAK58237.1"/>
    <property type="molecule type" value="Genomic_DNA"/>
</dbReference>
<dbReference type="Gene3D" id="1.10.510.10">
    <property type="entry name" value="Transferase(Phosphotransferase) domain 1"/>
    <property type="match status" value="1"/>
</dbReference>
<dbReference type="PANTHER" id="PTHR44899">
    <property type="entry name" value="CAMK FAMILY PROTEIN KINASE"/>
    <property type="match status" value="1"/>
</dbReference>
<dbReference type="GO" id="GO:0004674">
    <property type="term" value="F:protein serine/threonine kinase activity"/>
    <property type="evidence" value="ECO:0007669"/>
    <property type="project" value="UniProtKB-KW"/>
</dbReference>
<evidence type="ECO:0000259" key="11">
    <source>
        <dbReference type="PROSITE" id="PS50011"/>
    </source>
</evidence>
<dbReference type="STRING" id="5888.A0BI70"/>
<feature type="compositionally biased region" description="Polar residues" evidence="10">
    <location>
        <begin position="397"/>
        <end position="419"/>
    </location>
</feature>
<dbReference type="OrthoDB" id="307795at2759"/>
<reference evidence="12 13" key="1">
    <citation type="journal article" date="2006" name="Nature">
        <title>Global trends of whole-genome duplications revealed by the ciliate Paramecium tetraurelia.</title>
        <authorList>
            <consortium name="Genoscope"/>
            <person name="Aury J.-M."/>
            <person name="Jaillon O."/>
            <person name="Duret L."/>
            <person name="Noel B."/>
            <person name="Jubin C."/>
            <person name="Porcel B.M."/>
            <person name="Segurens B."/>
            <person name="Daubin V."/>
            <person name="Anthouard V."/>
            <person name="Aiach N."/>
            <person name="Arnaiz O."/>
            <person name="Billaut A."/>
            <person name="Beisson J."/>
            <person name="Blanc I."/>
            <person name="Bouhouche K."/>
            <person name="Camara F."/>
            <person name="Duharcourt S."/>
            <person name="Guigo R."/>
            <person name="Gogendeau D."/>
            <person name="Katinka M."/>
            <person name="Keller A.-M."/>
            <person name="Kissmehl R."/>
            <person name="Klotz C."/>
            <person name="Koll F."/>
            <person name="Le Moue A."/>
            <person name="Lepere C."/>
            <person name="Malinsky S."/>
            <person name="Nowacki M."/>
            <person name="Nowak J.K."/>
            <person name="Plattner H."/>
            <person name="Poulain J."/>
            <person name="Ruiz F."/>
            <person name="Serrano V."/>
            <person name="Zagulski M."/>
            <person name="Dessen P."/>
            <person name="Betermier M."/>
            <person name="Weissenbach J."/>
            <person name="Scarpelli C."/>
            <person name="Schachter V."/>
            <person name="Sperling L."/>
            <person name="Meyer E."/>
            <person name="Cohen J."/>
            <person name="Wincker P."/>
        </authorList>
    </citation>
    <scope>NUCLEOTIDE SEQUENCE [LARGE SCALE GENOMIC DNA]</scope>
    <source>
        <strain evidence="12 13">Stock d4-2</strain>
    </source>
</reference>
<sequence length="603" mass="70982">MGNEPSAPNDKIDFLRPVQKKAPEPTQINKVQQNEWRIGLQHPHLLQTLGGQPEGDQYRYFFEFCQITLTSLLQERYGTKKYFPEEDLQALLLGISSALSFLQEKGLSHGDICTAEIFFDSNSSSFKVLDSNLINGRGASIQQLLSGKLKYLAPEILQNPTQPLSELQLSKGDVWCLGMVMLEASTLKQNDNLYQNGLQFRLIQDRINEVAQIYNLQFAENIALMLNFNPNERLDPVNLFNYLLEQQRTANEQDQQVVQQQQYQQLLQQQQLYQQQLCQQQQQQQQQQLLYQQSSQQQQLTYQQAQQSQLQYQQQPIQYLPQQVEQQNFQQQQVQQAQPSQLQQQPQVPPQYLQQQQQQQLQTIQQQQQYNTQQTQYSQQQQQQQQFTQTQQQRQNYHQSRPSQDFMMTQPDMNQTMQGGVSRERVPTKVIKKLVYPDGRVEYQEKSQSASRMVQQPQQQKPQQPVPQQQQQPQAMPQQQQIMAQQQQIMAQQQQMISQQQMTSQQQQFTQQPQYNPQYQQQQYYQQPQPQYQQRQNVLGNIENQMHGVSNEQNITRLKQEIEHSKTLIQQYNQQKPSVQAESIEERIRKVIAQSQALRENFA</sequence>
<dbReference type="InterPro" id="IPR011009">
    <property type="entry name" value="Kinase-like_dom_sf"/>
</dbReference>
<feature type="compositionally biased region" description="Low complexity" evidence="10">
    <location>
        <begin position="455"/>
        <end position="483"/>
    </location>
</feature>
<dbReference type="KEGG" id="ptm:GSPATT00029273001"/>
<dbReference type="InterPro" id="IPR051131">
    <property type="entry name" value="NEK_Ser/Thr_kinase_NIMA"/>
</dbReference>
<dbReference type="EC" id="2.7.11.1" evidence="1"/>
<dbReference type="OMA" id="EFCPITL"/>
<accession>A0BI70</accession>
<dbReference type="SUPFAM" id="SSF56112">
    <property type="entry name" value="Protein kinase-like (PK-like)"/>
    <property type="match status" value="1"/>
</dbReference>
<feature type="coiled-coil region" evidence="9">
    <location>
        <begin position="555"/>
        <end position="601"/>
    </location>
</feature>
<name>A0BI70_PARTE</name>
<keyword evidence="5" id="KW-0418">Kinase</keyword>
<evidence type="ECO:0000256" key="5">
    <source>
        <dbReference type="ARBA" id="ARBA00022777"/>
    </source>
</evidence>